<protein>
    <submittedName>
        <fullName evidence="2">Uncharacterized protein</fullName>
    </submittedName>
</protein>
<proteinExistence type="predicted"/>
<evidence type="ECO:0000256" key="1">
    <source>
        <dbReference type="SAM" id="SignalP"/>
    </source>
</evidence>
<keyword evidence="3" id="KW-1185">Reference proteome</keyword>
<dbReference type="AlphaFoldDB" id="A0A2I0A8T2"/>
<name>A0A2I0A8T2_9ASPA</name>
<reference evidence="2 3" key="1">
    <citation type="journal article" date="2017" name="Nature">
        <title>The Apostasia genome and the evolution of orchids.</title>
        <authorList>
            <person name="Zhang G.Q."/>
            <person name="Liu K.W."/>
            <person name="Li Z."/>
            <person name="Lohaus R."/>
            <person name="Hsiao Y.Y."/>
            <person name="Niu S.C."/>
            <person name="Wang J.Y."/>
            <person name="Lin Y.C."/>
            <person name="Xu Q."/>
            <person name="Chen L.J."/>
            <person name="Yoshida K."/>
            <person name="Fujiwara S."/>
            <person name="Wang Z.W."/>
            <person name="Zhang Y.Q."/>
            <person name="Mitsuda N."/>
            <person name="Wang M."/>
            <person name="Liu G.H."/>
            <person name="Pecoraro L."/>
            <person name="Huang H.X."/>
            <person name="Xiao X.J."/>
            <person name="Lin M."/>
            <person name="Wu X.Y."/>
            <person name="Wu W.L."/>
            <person name="Chen Y.Y."/>
            <person name="Chang S.B."/>
            <person name="Sakamoto S."/>
            <person name="Ohme-Takagi M."/>
            <person name="Yagi M."/>
            <person name="Zeng S.J."/>
            <person name="Shen C.Y."/>
            <person name="Yeh C.M."/>
            <person name="Luo Y.B."/>
            <person name="Tsai W.C."/>
            <person name="Van de Peer Y."/>
            <person name="Liu Z.J."/>
        </authorList>
    </citation>
    <scope>NUCLEOTIDE SEQUENCE [LARGE SCALE GENOMIC DNA]</scope>
    <source>
        <strain evidence="3">cv. Shenzhen</strain>
        <tissue evidence="2">Stem</tissue>
    </source>
</reference>
<evidence type="ECO:0000313" key="3">
    <source>
        <dbReference type="Proteomes" id="UP000236161"/>
    </source>
</evidence>
<feature type="chain" id="PRO_5014141500" evidence="1">
    <location>
        <begin position="26"/>
        <end position="148"/>
    </location>
</feature>
<feature type="signal peptide" evidence="1">
    <location>
        <begin position="1"/>
        <end position="25"/>
    </location>
</feature>
<gene>
    <name evidence="2" type="ORF">AXF42_Ash008173</name>
</gene>
<evidence type="ECO:0000313" key="2">
    <source>
        <dbReference type="EMBL" id="PKA51944.1"/>
    </source>
</evidence>
<keyword evidence="1" id="KW-0732">Signal</keyword>
<organism evidence="2 3">
    <name type="scientific">Apostasia shenzhenica</name>
    <dbReference type="NCBI Taxonomy" id="1088818"/>
    <lineage>
        <taxon>Eukaryota</taxon>
        <taxon>Viridiplantae</taxon>
        <taxon>Streptophyta</taxon>
        <taxon>Embryophyta</taxon>
        <taxon>Tracheophyta</taxon>
        <taxon>Spermatophyta</taxon>
        <taxon>Magnoliopsida</taxon>
        <taxon>Liliopsida</taxon>
        <taxon>Asparagales</taxon>
        <taxon>Orchidaceae</taxon>
        <taxon>Apostasioideae</taxon>
        <taxon>Apostasia</taxon>
    </lineage>
</organism>
<accession>A0A2I0A8T2</accession>
<dbReference type="EMBL" id="KZ452012">
    <property type="protein sequence ID" value="PKA51944.1"/>
    <property type="molecule type" value="Genomic_DNA"/>
</dbReference>
<sequence>MASMISGNLLLSILLWAMITCSSTAMSEFVSIPSAYEQRWVQDMARRALKQYNTNPHRVSPWLSHCMAMEAMMMTEEEEEEAAAHGLKKTKNATTLYRLTLVAWPENKLAPAPYLAYVIANSQHHKLQSLVSYSDYIPTQEVVCHANE</sequence>
<dbReference type="Proteomes" id="UP000236161">
    <property type="component" value="Unassembled WGS sequence"/>
</dbReference>